<protein>
    <submittedName>
        <fullName evidence="2">Uncharacterized protein</fullName>
    </submittedName>
</protein>
<dbReference type="Pfam" id="PF19483">
    <property type="entry name" value="DUF6019"/>
    <property type="match status" value="1"/>
</dbReference>
<dbReference type="OrthoDB" id="9809966at2"/>
<evidence type="ECO:0000313" key="3">
    <source>
        <dbReference type="Proteomes" id="UP000286773"/>
    </source>
</evidence>
<keyword evidence="1" id="KW-0812">Transmembrane</keyword>
<feature type="transmembrane region" description="Helical" evidence="1">
    <location>
        <begin position="6"/>
        <end position="24"/>
    </location>
</feature>
<evidence type="ECO:0000313" key="2">
    <source>
        <dbReference type="EMBL" id="RSU14580.1"/>
    </source>
</evidence>
<dbReference type="InterPro" id="IPR046061">
    <property type="entry name" value="DUF6019"/>
</dbReference>
<evidence type="ECO:0000256" key="1">
    <source>
        <dbReference type="SAM" id="Phobius"/>
    </source>
</evidence>
<name>A0A430B2M4_9ENTE</name>
<keyword evidence="3" id="KW-1185">Reference proteome</keyword>
<organism evidence="2 3">
    <name type="scientific">Vagococcus acidifermentans</name>
    <dbReference type="NCBI Taxonomy" id="564710"/>
    <lineage>
        <taxon>Bacteria</taxon>
        <taxon>Bacillati</taxon>
        <taxon>Bacillota</taxon>
        <taxon>Bacilli</taxon>
        <taxon>Lactobacillales</taxon>
        <taxon>Enterococcaceae</taxon>
        <taxon>Vagococcus</taxon>
    </lineage>
</organism>
<dbReference type="AlphaFoldDB" id="A0A430B2M4"/>
<gene>
    <name evidence="2" type="ORF">CBF27_00940</name>
</gene>
<comment type="caution">
    <text evidence="2">The sequence shown here is derived from an EMBL/GenBank/DDBJ whole genome shotgun (WGS) entry which is preliminary data.</text>
</comment>
<sequence length="61" mass="6940">MVWQELGISGITGLVVLTALYFVIKASVKNGILSAYQRITKKQLEPEFNWDELKKENQENG</sequence>
<dbReference type="RefSeq" id="WP_126811465.1">
    <property type="nucleotide sequence ID" value="NZ_NGKC01000001.1"/>
</dbReference>
<proteinExistence type="predicted"/>
<dbReference type="Proteomes" id="UP000286773">
    <property type="component" value="Unassembled WGS sequence"/>
</dbReference>
<dbReference type="EMBL" id="NGKC01000001">
    <property type="protein sequence ID" value="RSU14580.1"/>
    <property type="molecule type" value="Genomic_DNA"/>
</dbReference>
<accession>A0A430B2M4</accession>
<reference evidence="2 3" key="1">
    <citation type="submission" date="2017-05" db="EMBL/GenBank/DDBJ databases">
        <title>Vagococcus spp. assemblies.</title>
        <authorList>
            <person name="Gulvik C.A."/>
        </authorList>
    </citation>
    <scope>NUCLEOTIDE SEQUENCE [LARGE SCALE GENOMIC DNA]</scope>
    <source>
        <strain evidence="2 3">LMG 24798</strain>
    </source>
</reference>
<keyword evidence="1" id="KW-1133">Transmembrane helix</keyword>
<keyword evidence="1" id="KW-0472">Membrane</keyword>